<dbReference type="Gene3D" id="1.10.3720.10">
    <property type="entry name" value="MetI-like"/>
    <property type="match status" value="1"/>
</dbReference>
<dbReference type="RefSeq" id="WP_186872276.1">
    <property type="nucleotide sequence ID" value="NZ_JACOOR010000012.1"/>
</dbReference>
<proteinExistence type="inferred from homology"/>
<evidence type="ECO:0000256" key="3">
    <source>
        <dbReference type="ARBA" id="ARBA00022475"/>
    </source>
</evidence>
<dbReference type="PANTHER" id="PTHR43386">
    <property type="entry name" value="OLIGOPEPTIDE TRANSPORT SYSTEM PERMEASE PROTEIN APPC"/>
    <property type="match status" value="1"/>
</dbReference>
<dbReference type="PANTHER" id="PTHR43386:SF25">
    <property type="entry name" value="PEPTIDE ABC TRANSPORTER PERMEASE PROTEIN"/>
    <property type="match status" value="1"/>
</dbReference>
<protein>
    <submittedName>
        <fullName evidence="9">ABC transporter permease</fullName>
    </submittedName>
</protein>
<dbReference type="PROSITE" id="PS50928">
    <property type="entry name" value="ABC_TM1"/>
    <property type="match status" value="1"/>
</dbReference>
<keyword evidence="6 7" id="KW-0472">Membrane</keyword>
<dbReference type="SUPFAM" id="SSF161098">
    <property type="entry name" value="MetI-like"/>
    <property type="match status" value="1"/>
</dbReference>
<dbReference type="InterPro" id="IPR053385">
    <property type="entry name" value="ABC_transport_permease"/>
</dbReference>
<keyword evidence="4 7" id="KW-0812">Transmembrane</keyword>
<evidence type="ECO:0000256" key="2">
    <source>
        <dbReference type="ARBA" id="ARBA00022448"/>
    </source>
</evidence>
<dbReference type="AlphaFoldDB" id="A0A923LEI7"/>
<accession>A0A923LEI7</accession>
<keyword evidence="3" id="KW-1003">Cell membrane</keyword>
<dbReference type="NCBIfam" id="NF045474">
    <property type="entry name" value="Opp2C"/>
    <property type="match status" value="1"/>
</dbReference>
<evidence type="ECO:0000313" key="9">
    <source>
        <dbReference type="EMBL" id="MBC5661158.1"/>
    </source>
</evidence>
<dbReference type="GO" id="GO:0005886">
    <property type="term" value="C:plasma membrane"/>
    <property type="evidence" value="ECO:0007669"/>
    <property type="project" value="UniProtKB-SubCell"/>
</dbReference>
<comment type="similarity">
    <text evidence="7">Belongs to the binding-protein-dependent transport system permease family.</text>
</comment>
<gene>
    <name evidence="9" type="ORF">H8S44_15520</name>
</gene>
<comment type="subcellular location">
    <subcellularLocation>
        <location evidence="1 7">Cell membrane</location>
        <topology evidence="1 7">Multi-pass membrane protein</topology>
    </subcellularLocation>
</comment>
<dbReference type="InterPro" id="IPR050366">
    <property type="entry name" value="BP-dependent_transpt_permease"/>
</dbReference>
<evidence type="ECO:0000256" key="5">
    <source>
        <dbReference type="ARBA" id="ARBA00022989"/>
    </source>
</evidence>
<feature type="transmembrane region" description="Helical" evidence="7">
    <location>
        <begin position="71"/>
        <end position="97"/>
    </location>
</feature>
<evidence type="ECO:0000256" key="4">
    <source>
        <dbReference type="ARBA" id="ARBA00022692"/>
    </source>
</evidence>
<feature type="transmembrane region" description="Helical" evidence="7">
    <location>
        <begin position="184"/>
        <end position="213"/>
    </location>
</feature>
<dbReference type="CDD" id="cd06261">
    <property type="entry name" value="TM_PBP2"/>
    <property type="match status" value="1"/>
</dbReference>
<evidence type="ECO:0000256" key="1">
    <source>
        <dbReference type="ARBA" id="ARBA00004651"/>
    </source>
</evidence>
<dbReference type="InterPro" id="IPR000515">
    <property type="entry name" value="MetI-like"/>
</dbReference>
<sequence length="279" mass="30577">MKKNTRFAVLSILVFLILAVAFLADKIVPYDPLSASLSDAFQAPGKEHYFGTDALGRDVFSRVICGATTSVYSVLILVAVILVVGTFLGIIAGYFGGAADAVIMRVGDMMIAFPDLILAMAIAGILGPSLKNSMIAIAAVSWTRYARLSRSLVLKIRNRTYISAAEISGSRHSRILMRYMLPNALPTMIITAATDIGTIMLSLASLSFLGFGIQPPTPEWGYMLSEGRTYILSSPWLLFCPGLAVFITVVIFNLWGDCIRDMIDPNATEKRRKKRRKRR</sequence>
<dbReference type="Pfam" id="PF00528">
    <property type="entry name" value="BPD_transp_1"/>
    <property type="match status" value="1"/>
</dbReference>
<feature type="transmembrane region" description="Helical" evidence="7">
    <location>
        <begin position="233"/>
        <end position="255"/>
    </location>
</feature>
<evidence type="ECO:0000259" key="8">
    <source>
        <dbReference type="PROSITE" id="PS50928"/>
    </source>
</evidence>
<dbReference type="Proteomes" id="UP000649345">
    <property type="component" value="Unassembled WGS sequence"/>
</dbReference>
<dbReference type="EMBL" id="JACOOR010000012">
    <property type="protein sequence ID" value="MBC5661158.1"/>
    <property type="molecule type" value="Genomic_DNA"/>
</dbReference>
<dbReference type="InterPro" id="IPR035906">
    <property type="entry name" value="MetI-like_sf"/>
</dbReference>
<evidence type="ECO:0000256" key="7">
    <source>
        <dbReference type="RuleBase" id="RU363032"/>
    </source>
</evidence>
<comment type="caution">
    <text evidence="9">The sequence shown here is derived from an EMBL/GenBank/DDBJ whole genome shotgun (WGS) entry which is preliminary data.</text>
</comment>
<feature type="domain" description="ABC transmembrane type-1" evidence="8">
    <location>
        <begin position="71"/>
        <end position="256"/>
    </location>
</feature>
<organism evidence="9 10">
    <name type="scientific">Anaerosacchariphilus hominis</name>
    <dbReference type="NCBI Taxonomy" id="2763017"/>
    <lineage>
        <taxon>Bacteria</taxon>
        <taxon>Bacillati</taxon>
        <taxon>Bacillota</taxon>
        <taxon>Clostridia</taxon>
        <taxon>Lachnospirales</taxon>
        <taxon>Lachnospiraceae</taxon>
        <taxon>Anaerosacchariphilus</taxon>
    </lineage>
</organism>
<keyword evidence="5 7" id="KW-1133">Transmembrane helix</keyword>
<evidence type="ECO:0000313" key="10">
    <source>
        <dbReference type="Proteomes" id="UP000649345"/>
    </source>
</evidence>
<dbReference type="GO" id="GO:0055085">
    <property type="term" value="P:transmembrane transport"/>
    <property type="evidence" value="ECO:0007669"/>
    <property type="project" value="InterPro"/>
</dbReference>
<keyword evidence="10" id="KW-1185">Reference proteome</keyword>
<keyword evidence="2 7" id="KW-0813">Transport</keyword>
<evidence type="ECO:0000256" key="6">
    <source>
        <dbReference type="ARBA" id="ARBA00023136"/>
    </source>
</evidence>
<reference evidence="9" key="1">
    <citation type="submission" date="2020-08" db="EMBL/GenBank/DDBJ databases">
        <title>Genome public.</title>
        <authorList>
            <person name="Liu C."/>
            <person name="Sun Q."/>
        </authorList>
    </citation>
    <scope>NUCLEOTIDE SEQUENCE</scope>
    <source>
        <strain evidence="9">NSJ-68</strain>
    </source>
</reference>
<name>A0A923LEI7_9FIRM</name>